<gene>
    <name evidence="8" type="ORF">JAAARDRAFT_704015</name>
</gene>
<evidence type="ECO:0000256" key="4">
    <source>
        <dbReference type="SAM" id="MobiDB-lite"/>
    </source>
</evidence>
<dbReference type="PANTHER" id="PTHR10663:SF333">
    <property type="entry name" value="PROTEIN MON2 HOMOLOG"/>
    <property type="match status" value="1"/>
</dbReference>
<feature type="region of interest" description="Disordered" evidence="4">
    <location>
        <begin position="690"/>
        <end position="717"/>
    </location>
</feature>
<feature type="compositionally biased region" description="Basic and acidic residues" evidence="4">
    <location>
        <begin position="1772"/>
        <end position="1781"/>
    </location>
</feature>
<dbReference type="OrthoDB" id="294853at2759"/>
<dbReference type="PANTHER" id="PTHR10663">
    <property type="entry name" value="GUANYL-NUCLEOTIDE EXCHANGE FACTOR"/>
    <property type="match status" value="1"/>
</dbReference>
<name>A0A067PA50_9AGAM</name>
<evidence type="ECO:0000313" key="8">
    <source>
        <dbReference type="EMBL" id="KDQ51798.1"/>
    </source>
</evidence>
<dbReference type="Pfam" id="PF16213">
    <property type="entry name" value="DCB"/>
    <property type="match status" value="1"/>
</dbReference>
<feature type="domain" description="Mon2 C-terminal" evidence="6">
    <location>
        <begin position="1395"/>
        <end position="1560"/>
    </location>
</feature>
<comment type="similarity">
    <text evidence="1">Belongs to the MON2 family.</text>
</comment>
<dbReference type="HOGENOM" id="CLU_001169_1_0_1"/>
<dbReference type="InterPro" id="IPR032817">
    <property type="entry name" value="Mon2_C"/>
</dbReference>
<dbReference type="Pfam" id="PF12783">
    <property type="entry name" value="Sec7-like_HUS"/>
    <property type="match status" value="1"/>
</dbReference>
<accession>A0A067PA50</accession>
<dbReference type="STRING" id="933084.A0A067PA50"/>
<feature type="domain" description="Mon2/Sec7/BIG1-like HUS" evidence="5">
    <location>
        <begin position="204"/>
        <end position="364"/>
    </location>
</feature>
<dbReference type="GO" id="GO:0005794">
    <property type="term" value="C:Golgi apparatus"/>
    <property type="evidence" value="ECO:0007669"/>
    <property type="project" value="UniProtKB-ARBA"/>
</dbReference>
<evidence type="ECO:0000256" key="2">
    <source>
        <dbReference type="ARBA" id="ARBA00022448"/>
    </source>
</evidence>
<dbReference type="SUPFAM" id="SSF48371">
    <property type="entry name" value="ARM repeat"/>
    <property type="match status" value="1"/>
</dbReference>
<organism evidence="8 9">
    <name type="scientific">Jaapia argillacea MUCL 33604</name>
    <dbReference type="NCBI Taxonomy" id="933084"/>
    <lineage>
        <taxon>Eukaryota</taxon>
        <taxon>Fungi</taxon>
        <taxon>Dikarya</taxon>
        <taxon>Basidiomycota</taxon>
        <taxon>Agaricomycotina</taxon>
        <taxon>Agaricomycetes</taxon>
        <taxon>Agaricomycetidae</taxon>
        <taxon>Jaapiales</taxon>
        <taxon>Jaapiaceae</taxon>
        <taxon>Jaapia</taxon>
    </lineage>
</organism>
<feature type="domain" description="Mon2 C-terminal" evidence="6">
    <location>
        <begin position="1061"/>
        <end position="1225"/>
    </location>
</feature>
<reference evidence="9" key="1">
    <citation type="journal article" date="2014" name="Proc. Natl. Acad. Sci. U.S.A.">
        <title>Extensive sampling of basidiomycete genomes demonstrates inadequacy of the white-rot/brown-rot paradigm for wood decay fungi.</title>
        <authorList>
            <person name="Riley R."/>
            <person name="Salamov A.A."/>
            <person name="Brown D.W."/>
            <person name="Nagy L.G."/>
            <person name="Floudas D."/>
            <person name="Held B.W."/>
            <person name="Levasseur A."/>
            <person name="Lombard V."/>
            <person name="Morin E."/>
            <person name="Otillar R."/>
            <person name="Lindquist E.A."/>
            <person name="Sun H."/>
            <person name="LaButti K.M."/>
            <person name="Schmutz J."/>
            <person name="Jabbour D."/>
            <person name="Luo H."/>
            <person name="Baker S.E."/>
            <person name="Pisabarro A.G."/>
            <person name="Walton J.D."/>
            <person name="Blanchette R.A."/>
            <person name="Henrissat B."/>
            <person name="Martin F."/>
            <person name="Cullen D."/>
            <person name="Hibbett D.S."/>
            <person name="Grigoriev I.V."/>
        </authorList>
    </citation>
    <scope>NUCLEOTIDE SEQUENCE [LARGE SCALE GENOMIC DNA]</scope>
    <source>
        <strain evidence="9">MUCL 33604</strain>
    </source>
</reference>
<keyword evidence="9" id="KW-1185">Reference proteome</keyword>
<protein>
    <recommendedName>
        <fullName evidence="10">Protein MON2 homolog</fullName>
    </recommendedName>
</protein>
<sequence length="1812" mass="196174">MSSLAFLVTELQSLASETRRKHPEVREAAEKSLAILRASPEQATLSLSADGPQSDDLLRPVFMGCATKNAKVVAISLGSLTRLISLKAVPMSAVPLIVTTMGDCMSQGVDIQLRILQTLLSLITNFPAIHGELLGDALLLCFKLQESRIAVVSSTAAATLRQLVMFVVDKVVDEDRQANEPQPNQLTPTTLPDGTQKLLGPSACDAFAVFEDLCLLANGENPGFLKLDWLHKTFALELIESVMTNYHELFRKRSELLLLLRHHLCPLLLKSLSEHPVFPLTLRSTRVVFLLVKQFLAELGTEAEVFLMLLIKIIGGESDGHSGDHVTPRPQWMRVLAMEIMRGLCNDADLMRSIHTLYDTSHPSSPIFSSLITSLKRLLTEKPHLLGSSAQMGGVGVVGAQMSEATSTSGFESVGGGVVGMAGIVANAAVSGVVGMMGSEVGLSLGRSAMKLQCIDQLDKADAPPIPESYIYLLGMQCIASICEGFASFAGPVYNSIMVQRPRAAGDAAVRAPPSLEISTLPSDEPITKQLKTVYAMVEDGWPALLAALSFIISTNLSDELFVDVLASYQAMTNVSGMLGLTTPRDAFVTSLSKFAIPSRVVSSLDQSYMEPSTPRTATTAFSENLGLSGPVQPPGLSERNLACLKVLVSSALFLAGSLGEGWFGVLEALQNADYVLTFKGTKVGRGGSVGPGLRSVSTGLPAPSASGGPQQLQQTAPRHPLLSDLDAESVLSAIQRLFDASKNLDDGAFKNFVEALCKLSGEMVGMQTQVPSVVGGGDAKESSEDVSSPGGSLLAPVDAAHRRRVSGIHLPPSRTLRSGDFGINKLGGVALSNIHRLVYRSPDVAWDTITVHLLSVILLPLAPQSIRIQAARTLDDILIVIPRNLSSPGELQGKVQRRVLDVLAQQVMSDHAVGIPGSNINSEIKRMGLETLHQILLASGHTLVVGWETIFQMLGSVCKPAFPSSPANSSASLTTTRPKPPPLGYTTEKNYTANIKVAFQSLTLVCEMLSLLSPEHLRLCITTLGQFGRQADTNIALTAAESLLWGVSDSIQSKRKDSEKEPEYSALWMSLLLEVLGLCTDARPEVRVGAIQTLFRSIQLYGATLSLETWDECIWKVTFPLLDSITAAMRRNLGSPSLGGTTEMSPPSDQEWDESKVLALQSIGNIFHDFLALKIIYLDSFSKAWDVFVMHIQDSVLFDSRTTNAPALRCLEKAIAASAGVVPEQKERVLESWERVWQACDEIGGAVLKRGGPHYAQSGLKPFTQESLVAFVDVIRSTRTVRLSLEGQEWPLERLGRLMAILKGVLTYQNSPDYRPDIDGLTPVQAVVIETVSTISLSGSGVPSLVLRDLSEYVTLPFVAAFDVQAPVPMVPSSSSLVSDSIKRSTSSQIQKRITYIALAKKCMPMLVDLYTKFQDNQEIYADGTLEVVISGYSIPIKLKYECPAPSKFGKDPPLWKTATTSFLKIVKGCGEQIKSFKNNIPDERVEGIWRHVLDVFRGGILADCSSIESLSLEAQEAEENFDLSLVASLEIDVIPHLGDPRVPDYLVIQLAKVVAQGSKIVEYRLPIGFSGGSGADSTGDVKVAPKQAKGKKSVQGNGVLDEDRNYALGTTEQSSTVPRERFSYWCLDLLFLICSDTAKDGEASRRRVAALSLSSLLSRCRMSLLSYVADEGLRGGMPFPRTREEELLYILRKLHELTLWPGSLWAALSDSPSNFCVEQSPIDSSLPPSALIADAVRRSPKAHLFHFYDVLCEIAAAPRPVPKAWVAIKQKDRSGRSSGDEDVEEVRELDARSLAKDCLKEIGREMGVGR</sequence>
<feature type="domain" description="Mon2/Sec7/BIG1-like dimerisation and cyclophilin-binding" evidence="7">
    <location>
        <begin position="4"/>
        <end position="175"/>
    </location>
</feature>
<keyword evidence="3" id="KW-0653">Protein transport</keyword>
<dbReference type="Pfam" id="PF16206">
    <property type="entry name" value="Mon2_C"/>
    <property type="match status" value="2"/>
</dbReference>
<evidence type="ECO:0000259" key="7">
    <source>
        <dbReference type="Pfam" id="PF16213"/>
    </source>
</evidence>
<evidence type="ECO:0000259" key="6">
    <source>
        <dbReference type="Pfam" id="PF16206"/>
    </source>
</evidence>
<evidence type="ECO:0008006" key="10">
    <source>
        <dbReference type="Google" id="ProtNLM"/>
    </source>
</evidence>
<proteinExistence type="inferred from homology"/>
<dbReference type="FunCoup" id="A0A067PA50">
    <property type="interactions" value="528"/>
</dbReference>
<dbReference type="InterPro" id="IPR016024">
    <property type="entry name" value="ARM-type_fold"/>
</dbReference>
<dbReference type="Proteomes" id="UP000027265">
    <property type="component" value="Unassembled WGS sequence"/>
</dbReference>
<evidence type="ECO:0000256" key="1">
    <source>
        <dbReference type="ARBA" id="ARBA00008144"/>
    </source>
</evidence>
<evidence type="ECO:0000259" key="5">
    <source>
        <dbReference type="Pfam" id="PF12783"/>
    </source>
</evidence>
<feature type="region of interest" description="Disordered" evidence="4">
    <location>
        <begin position="1772"/>
        <end position="1791"/>
    </location>
</feature>
<dbReference type="GO" id="GO:0015031">
    <property type="term" value="P:protein transport"/>
    <property type="evidence" value="ECO:0007669"/>
    <property type="project" value="UniProtKB-KW"/>
</dbReference>
<dbReference type="InterPro" id="IPR032629">
    <property type="entry name" value="DCB_dom"/>
</dbReference>
<dbReference type="InParanoid" id="A0A067PA50"/>
<evidence type="ECO:0000256" key="3">
    <source>
        <dbReference type="ARBA" id="ARBA00022927"/>
    </source>
</evidence>
<feature type="region of interest" description="Disordered" evidence="4">
    <location>
        <begin position="967"/>
        <end position="986"/>
    </location>
</feature>
<keyword evidence="2" id="KW-0813">Transport</keyword>
<feature type="compositionally biased region" description="Polar residues" evidence="4">
    <location>
        <begin position="708"/>
        <end position="717"/>
    </location>
</feature>
<dbReference type="InterPro" id="IPR032691">
    <property type="entry name" value="Mon2/Sec7/BIG1-like_HUS"/>
</dbReference>
<feature type="region of interest" description="Disordered" evidence="4">
    <location>
        <begin position="774"/>
        <end position="794"/>
    </location>
</feature>
<dbReference type="EMBL" id="KL197745">
    <property type="protein sequence ID" value="KDQ51798.1"/>
    <property type="molecule type" value="Genomic_DNA"/>
</dbReference>
<evidence type="ECO:0000313" key="9">
    <source>
        <dbReference type="Proteomes" id="UP000027265"/>
    </source>
</evidence>